<keyword evidence="3" id="KW-1185">Reference proteome</keyword>
<evidence type="ECO:0000259" key="1">
    <source>
        <dbReference type="Pfam" id="PF13467"/>
    </source>
</evidence>
<evidence type="ECO:0000313" key="3">
    <source>
        <dbReference type="Proteomes" id="UP000092498"/>
    </source>
</evidence>
<dbReference type="EMBL" id="CP013244">
    <property type="protein sequence ID" value="ANP47240.1"/>
    <property type="molecule type" value="Genomic_DNA"/>
</dbReference>
<dbReference type="OrthoDB" id="7477016at2"/>
<protein>
    <recommendedName>
        <fullName evidence="1">Ribbon-helix-helix domain-containing protein</fullName>
    </recommendedName>
</protein>
<proteinExistence type="predicted"/>
<reference evidence="2 3" key="1">
    <citation type="submission" date="2015-11" db="EMBL/GenBank/DDBJ databases">
        <title>Whole-Genome Sequence of Candidatus Oderbacter manganicum from the National Park Lower Oder Valley, Germany.</title>
        <authorList>
            <person name="Braun B."/>
            <person name="Liere K."/>
            <person name="Szewzyk U."/>
        </authorList>
    </citation>
    <scope>NUCLEOTIDE SEQUENCE [LARGE SCALE GENOMIC DNA]</scope>
    <source>
        <strain evidence="2 3">OTSz_A_272</strain>
    </source>
</reference>
<dbReference type="Pfam" id="PF13467">
    <property type="entry name" value="RHH_4"/>
    <property type="match status" value="1"/>
</dbReference>
<dbReference type="AlphaFoldDB" id="A0A1B1AL41"/>
<gene>
    <name evidence="2" type="ORF">ATE48_15580</name>
</gene>
<dbReference type="InterPro" id="IPR038268">
    <property type="entry name" value="RHH_sf"/>
</dbReference>
<dbReference type="STRING" id="1759059.ATE48_15580"/>
<evidence type="ECO:0000313" key="2">
    <source>
        <dbReference type="EMBL" id="ANP47240.1"/>
    </source>
</evidence>
<dbReference type="Gene3D" id="1.10.3990.20">
    <property type="entry name" value="protein bp1543"/>
    <property type="match status" value="1"/>
</dbReference>
<dbReference type="Proteomes" id="UP000092498">
    <property type="component" value="Chromosome"/>
</dbReference>
<organism evidence="2 3">
    <name type="scientific">Candidatus Viadribacter manganicus</name>
    <dbReference type="NCBI Taxonomy" id="1759059"/>
    <lineage>
        <taxon>Bacteria</taxon>
        <taxon>Pseudomonadati</taxon>
        <taxon>Pseudomonadota</taxon>
        <taxon>Alphaproteobacteria</taxon>
        <taxon>Hyphomonadales</taxon>
        <taxon>Hyphomonadaceae</taxon>
        <taxon>Candidatus Viadribacter</taxon>
    </lineage>
</organism>
<dbReference type="InParanoid" id="A0A1B1AL41"/>
<feature type="domain" description="Ribbon-helix-helix" evidence="1">
    <location>
        <begin position="9"/>
        <end position="73"/>
    </location>
</feature>
<accession>A0A1B1AL41</accession>
<sequence length="77" mass="8570">MTDTKGALQKRSMRIAGHRTSLALEAEFWSALEKIARDRSMTLPVLIASIDERRGKNTPEASLASAVRVFVLENRLS</sequence>
<dbReference type="InterPro" id="IPR027373">
    <property type="entry name" value="RHH_dom"/>
</dbReference>
<dbReference type="RefSeq" id="WP_066773061.1">
    <property type="nucleotide sequence ID" value="NZ_CP013244.1"/>
</dbReference>
<name>A0A1B1AL41_9PROT</name>
<dbReference type="KEGG" id="cbot:ATE48_15580"/>